<dbReference type="InterPro" id="IPR011008">
    <property type="entry name" value="Dimeric_a/b-barrel"/>
</dbReference>
<dbReference type="Pfam" id="PF03795">
    <property type="entry name" value="YCII"/>
    <property type="match status" value="1"/>
</dbReference>
<dbReference type="AlphaFoldDB" id="A0AA49GFG4"/>
<evidence type="ECO:0000313" key="3">
    <source>
        <dbReference type="EMBL" id="WKK78098.1"/>
    </source>
</evidence>
<dbReference type="EMBL" id="CP129971">
    <property type="protein sequence ID" value="WKK78098.1"/>
    <property type="molecule type" value="Genomic_DNA"/>
</dbReference>
<comment type="similarity">
    <text evidence="1">Belongs to the YciI family.</text>
</comment>
<dbReference type="KEGG" id="msaa:QYS49_14235"/>
<protein>
    <submittedName>
        <fullName evidence="3">YciI-like protein</fullName>
    </submittedName>
</protein>
<gene>
    <name evidence="3" type="ORF">QYS49_14235</name>
</gene>
<feature type="domain" description="YCII-related" evidence="2">
    <location>
        <begin position="4"/>
        <end position="87"/>
    </location>
</feature>
<dbReference type="Gene3D" id="3.30.70.1060">
    <property type="entry name" value="Dimeric alpha+beta barrel"/>
    <property type="match status" value="1"/>
</dbReference>
<dbReference type="PANTHER" id="PTHR33606">
    <property type="entry name" value="PROTEIN YCII"/>
    <property type="match status" value="1"/>
</dbReference>
<evidence type="ECO:0000313" key="4">
    <source>
        <dbReference type="Proteomes" id="UP001230496"/>
    </source>
</evidence>
<dbReference type="SUPFAM" id="SSF54909">
    <property type="entry name" value="Dimeric alpha+beta barrel"/>
    <property type="match status" value="1"/>
</dbReference>
<dbReference type="NCBIfam" id="NF009508">
    <property type="entry name" value="PRK12866.1"/>
    <property type="match status" value="1"/>
</dbReference>
<dbReference type="InterPro" id="IPR051807">
    <property type="entry name" value="Sec-metab_biosynth-assoc"/>
</dbReference>
<sequence length="94" mass="10692">MNYYLLFYKTIENYVEKRAPFRTEHLKMAEEAHQNGDLVMAGAMAEPADGAVLIFKGESPKKAENFAKNDPYVKNGLIETWEVRPWTVVVGALE</sequence>
<reference evidence="3 4" key="1">
    <citation type="submission" date="2023-08" db="EMBL/GenBank/DDBJ databases">
        <title>Comparative genomics and taxonomic characterization of three novel marine species of genus Marivirga.</title>
        <authorList>
            <person name="Muhammad N."/>
            <person name="Kim S.-G."/>
        </authorList>
    </citation>
    <scope>NUCLEOTIDE SEQUENCE [LARGE SCALE GENOMIC DNA]</scope>
    <source>
        <strain evidence="3 4">BDSF4-3</strain>
    </source>
</reference>
<dbReference type="PANTHER" id="PTHR33606:SF3">
    <property type="entry name" value="PROTEIN YCII"/>
    <property type="match status" value="1"/>
</dbReference>
<dbReference type="Proteomes" id="UP001230496">
    <property type="component" value="Chromosome"/>
</dbReference>
<evidence type="ECO:0000259" key="2">
    <source>
        <dbReference type="Pfam" id="PF03795"/>
    </source>
</evidence>
<dbReference type="RefSeq" id="WP_308348913.1">
    <property type="nucleotide sequence ID" value="NZ_CP129971.1"/>
</dbReference>
<proteinExistence type="inferred from homology"/>
<dbReference type="InterPro" id="IPR005545">
    <property type="entry name" value="YCII"/>
</dbReference>
<name>A0AA49GFG4_9BACT</name>
<keyword evidence="4" id="KW-1185">Reference proteome</keyword>
<evidence type="ECO:0000256" key="1">
    <source>
        <dbReference type="ARBA" id="ARBA00007689"/>
    </source>
</evidence>
<organism evidence="3 4">
    <name type="scientific">Marivirga salinarum</name>
    <dbReference type="NCBI Taxonomy" id="3059078"/>
    <lineage>
        <taxon>Bacteria</taxon>
        <taxon>Pseudomonadati</taxon>
        <taxon>Bacteroidota</taxon>
        <taxon>Cytophagia</taxon>
        <taxon>Cytophagales</taxon>
        <taxon>Marivirgaceae</taxon>
        <taxon>Marivirga</taxon>
    </lineage>
</organism>
<accession>A0AA49GFG4</accession>